<evidence type="ECO:0000313" key="8">
    <source>
        <dbReference type="EMBL" id="KEF55568.1"/>
    </source>
</evidence>
<dbReference type="GeneID" id="25283231"/>
<dbReference type="OrthoDB" id="3862662at2759"/>
<proteinExistence type="predicted"/>
<feature type="region of interest" description="Disordered" evidence="6">
    <location>
        <begin position="1"/>
        <end position="22"/>
    </location>
</feature>
<dbReference type="GO" id="GO:0005634">
    <property type="term" value="C:nucleus"/>
    <property type="evidence" value="ECO:0007669"/>
    <property type="project" value="UniProtKB-SubCell"/>
</dbReference>
<keyword evidence="2" id="KW-0479">Metal-binding</keyword>
<feature type="domain" description="Xylanolytic transcriptional activator regulatory" evidence="7">
    <location>
        <begin position="72"/>
        <end position="155"/>
    </location>
</feature>
<reference evidence="8 9" key="1">
    <citation type="submission" date="2013-03" db="EMBL/GenBank/DDBJ databases">
        <title>The Genome Sequence of Exophiala aquamarina CBS 119918.</title>
        <authorList>
            <consortium name="The Broad Institute Genomics Platform"/>
            <person name="Cuomo C."/>
            <person name="de Hoog S."/>
            <person name="Gorbushina A."/>
            <person name="Walker B."/>
            <person name="Young S.K."/>
            <person name="Zeng Q."/>
            <person name="Gargeya S."/>
            <person name="Fitzgerald M."/>
            <person name="Haas B."/>
            <person name="Abouelleil A."/>
            <person name="Allen A.W."/>
            <person name="Alvarado L."/>
            <person name="Arachchi H.M."/>
            <person name="Berlin A.M."/>
            <person name="Chapman S.B."/>
            <person name="Gainer-Dewar J."/>
            <person name="Goldberg J."/>
            <person name="Griggs A."/>
            <person name="Gujja S."/>
            <person name="Hansen M."/>
            <person name="Howarth C."/>
            <person name="Imamovic A."/>
            <person name="Ireland A."/>
            <person name="Larimer J."/>
            <person name="McCowan C."/>
            <person name="Murphy C."/>
            <person name="Pearson M."/>
            <person name="Poon T.W."/>
            <person name="Priest M."/>
            <person name="Roberts A."/>
            <person name="Saif S."/>
            <person name="Shea T."/>
            <person name="Sisk P."/>
            <person name="Sykes S."/>
            <person name="Wortman J."/>
            <person name="Nusbaum C."/>
            <person name="Birren B."/>
        </authorList>
    </citation>
    <scope>NUCLEOTIDE SEQUENCE [LARGE SCALE GENOMIC DNA]</scope>
    <source>
        <strain evidence="8 9">CBS 119918</strain>
    </source>
</reference>
<dbReference type="Proteomes" id="UP000027920">
    <property type="component" value="Unassembled WGS sequence"/>
</dbReference>
<dbReference type="GO" id="GO:0003677">
    <property type="term" value="F:DNA binding"/>
    <property type="evidence" value="ECO:0007669"/>
    <property type="project" value="InterPro"/>
</dbReference>
<name>A0A072P8F3_9EURO</name>
<dbReference type="GO" id="GO:0008270">
    <property type="term" value="F:zinc ion binding"/>
    <property type="evidence" value="ECO:0007669"/>
    <property type="project" value="InterPro"/>
</dbReference>
<evidence type="ECO:0000313" key="9">
    <source>
        <dbReference type="Proteomes" id="UP000027920"/>
    </source>
</evidence>
<sequence length="566" mass="64252">MFSLSSRSCTQDTSPRGDDSGRISHQELHAISLEYINFSLEACSNNAPSLCLLQAITLAGYYKIVNGVYGPAWRLVGTGVRIAYELRLDLIDCKGYVKPPTCERELMAWTGDEERRRCWWALWEMDIFASTIQRTPTAINWSMNETFLPVSDEYWFTNTYQASCLLHGQPEERWKSLKHAGNENSVAWANLFASLMHDGRILCQESMRGIIPYAEHQDDASKLAHYCSQDYRRKAQNMSDRLSNLVSAYRDTVQNLPASLSYHGESLSFDLVGGEDPFSMRRSSSARYSVQMMSASACYMIYQNYVFADVVEGLVLMSSSTAGHEHFRPDTPSKERPLVRNGFRNYLAASAMVLRLVARCPEDHVRYVNPYYASTIWIAAAILVFKRIALRDNASNFPQRQYSLLRRAYLQFSQTWETPSALLQNLDSLEARLETRLKEFELSETRAWNTDIDDQRSNVETRSPMATETTMPPLGGEQLFHAWPGIKDPQCLTSQPPLGSSNESYPILLAEEVEWLSTSEPGFDSTISQASFPGQDDITWPNELFMDNLAWYSSDVMAGLSHGYTT</sequence>
<dbReference type="VEuPathDB" id="FungiDB:A1O9_08318"/>
<evidence type="ECO:0000256" key="4">
    <source>
        <dbReference type="ARBA" id="ARBA00023163"/>
    </source>
</evidence>
<comment type="subcellular location">
    <subcellularLocation>
        <location evidence="1">Nucleus</location>
    </subcellularLocation>
</comment>
<comment type="caution">
    <text evidence="8">The sequence shown here is derived from an EMBL/GenBank/DDBJ whole genome shotgun (WGS) entry which is preliminary data.</text>
</comment>
<keyword evidence="9" id="KW-1185">Reference proteome</keyword>
<dbReference type="HOGENOM" id="CLU_007531_2_1_1"/>
<dbReference type="GO" id="GO:0000981">
    <property type="term" value="F:DNA-binding transcription factor activity, RNA polymerase II-specific"/>
    <property type="evidence" value="ECO:0007669"/>
    <property type="project" value="InterPro"/>
</dbReference>
<dbReference type="PANTHER" id="PTHR47338">
    <property type="entry name" value="ZN(II)2CYS6 TRANSCRIPTION FACTOR (EUROFUNG)-RELATED"/>
    <property type="match status" value="1"/>
</dbReference>
<dbReference type="EMBL" id="AMGV01000007">
    <property type="protein sequence ID" value="KEF55568.1"/>
    <property type="molecule type" value="Genomic_DNA"/>
</dbReference>
<evidence type="ECO:0000256" key="1">
    <source>
        <dbReference type="ARBA" id="ARBA00004123"/>
    </source>
</evidence>
<keyword evidence="3" id="KW-0805">Transcription regulation</keyword>
<evidence type="ECO:0000256" key="6">
    <source>
        <dbReference type="SAM" id="MobiDB-lite"/>
    </source>
</evidence>
<dbReference type="Pfam" id="PF04082">
    <property type="entry name" value="Fungal_trans"/>
    <property type="match status" value="1"/>
</dbReference>
<keyword evidence="4" id="KW-0804">Transcription</keyword>
<gene>
    <name evidence="8" type="ORF">A1O9_08318</name>
</gene>
<feature type="compositionally biased region" description="Polar residues" evidence="6">
    <location>
        <begin position="1"/>
        <end position="14"/>
    </location>
</feature>
<organism evidence="8 9">
    <name type="scientific">Exophiala aquamarina CBS 119918</name>
    <dbReference type="NCBI Taxonomy" id="1182545"/>
    <lineage>
        <taxon>Eukaryota</taxon>
        <taxon>Fungi</taxon>
        <taxon>Dikarya</taxon>
        <taxon>Ascomycota</taxon>
        <taxon>Pezizomycotina</taxon>
        <taxon>Eurotiomycetes</taxon>
        <taxon>Chaetothyriomycetidae</taxon>
        <taxon>Chaetothyriales</taxon>
        <taxon>Herpotrichiellaceae</taxon>
        <taxon>Exophiala</taxon>
    </lineage>
</organism>
<evidence type="ECO:0000256" key="3">
    <source>
        <dbReference type="ARBA" id="ARBA00023015"/>
    </source>
</evidence>
<evidence type="ECO:0000256" key="5">
    <source>
        <dbReference type="ARBA" id="ARBA00023242"/>
    </source>
</evidence>
<dbReference type="CDD" id="cd12148">
    <property type="entry name" value="fungal_TF_MHR"/>
    <property type="match status" value="1"/>
</dbReference>
<dbReference type="RefSeq" id="XP_013258158.1">
    <property type="nucleotide sequence ID" value="XM_013402704.1"/>
</dbReference>
<accession>A0A072P8F3</accession>
<evidence type="ECO:0000259" key="7">
    <source>
        <dbReference type="SMART" id="SM00906"/>
    </source>
</evidence>
<protein>
    <recommendedName>
        <fullName evidence="7">Xylanolytic transcriptional activator regulatory domain-containing protein</fullName>
    </recommendedName>
</protein>
<evidence type="ECO:0000256" key="2">
    <source>
        <dbReference type="ARBA" id="ARBA00022723"/>
    </source>
</evidence>
<dbReference type="STRING" id="1182545.A0A072P8F3"/>
<dbReference type="InterPro" id="IPR007219">
    <property type="entry name" value="XnlR_reg_dom"/>
</dbReference>
<keyword evidence="5" id="KW-0539">Nucleus</keyword>
<dbReference type="SMART" id="SM00906">
    <property type="entry name" value="Fungal_trans"/>
    <property type="match status" value="1"/>
</dbReference>
<dbReference type="InterPro" id="IPR050815">
    <property type="entry name" value="TF_fung"/>
</dbReference>
<dbReference type="PANTHER" id="PTHR47338:SF10">
    <property type="entry name" value="TRANSCRIPTION FACTOR DOMAIN-CONTAINING PROTEIN-RELATED"/>
    <property type="match status" value="1"/>
</dbReference>
<dbReference type="GO" id="GO:0006351">
    <property type="term" value="P:DNA-templated transcription"/>
    <property type="evidence" value="ECO:0007669"/>
    <property type="project" value="InterPro"/>
</dbReference>
<dbReference type="AlphaFoldDB" id="A0A072P8F3"/>